<keyword evidence="3" id="KW-1185">Reference proteome</keyword>
<reference evidence="2 3" key="1">
    <citation type="submission" date="2016-11" db="EMBL/GenBank/DDBJ databases">
        <authorList>
            <person name="Jaros S."/>
            <person name="Januszkiewicz K."/>
            <person name="Wedrychowicz H."/>
        </authorList>
    </citation>
    <scope>NUCLEOTIDE SEQUENCE [LARGE SCALE GENOMIC DNA]</scope>
    <source>
        <strain evidence="2 3">DSM 17477</strain>
    </source>
</reference>
<evidence type="ECO:0000313" key="3">
    <source>
        <dbReference type="Proteomes" id="UP000184052"/>
    </source>
</evidence>
<dbReference type="GO" id="GO:0080030">
    <property type="term" value="F:methyl indole-3-acetate esterase activity"/>
    <property type="evidence" value="ECO:0007669"/>
    <property type="project" value="TreeGrafter"/>
</dbReference>
<dbReference type="InterPro" id="IPR000073">
    <property type="entry name" value="AB_hydrolase_1"/>
</dbReference>
<proteinExistence type="predicted"/>
<protein>
    <submittedName>
        <fullName evidence="2">Pimeloyl-ACP methyl ester carboxylesterase</fullName>
    </submittedName>
</protein>
<dbReference type="Pfam" id="PF12697">
    <property type="entry name" value="Abhydrolase_6"/>
    <property type="match status" value="1"/>
</dbReference>
<dbReference type="EMBL" id="FQZL01000018">
    <property type="protein sequence ID" value="SHJ37312.1"/>
    <property type="molecule type" value="Genomic_DNA"/>
</dbReference>
<dbReference type="AlphaFoldDB" id="A0A1M6IS83"/>
<gene>
    <name evidence="2" type="ORF">SAMN02745751_02415</name>
</gene>
<organism evidence="2 3">
    <name type="scientific">Dethiosulfatibacter aminovorans DSM 17477</name>
    <dbReference type="NCBI Taxonomy" id="1121476"/>
    <lineage>
        <taxon>Bacteria</taxon>
        <taxon>Bacillati</taxon>
        <taxon>Bacillota</taxon>
        <taxon>Tissierellia</taxon>
        <taxon>Dethiosulfatibacter</taxon>
    </lineage>
</organism>
<feature type="domain" description="AB hydrolase-1" evidence="1">
    <location>
        <begin position="6"/>
        <end position="236"/>
    </location>
</feature>
<dbReference type="STRING" id="1121476.SAMN02745751_02415"/>
<name>A0A1M6IS83_9FIRM</name>
<evidence type="ECO:0000259" key="1">
    <source>
        <dbReference type="Pfam" id="PF12697"/>
    </source>
</evidence>
<dbReference type="OrthoDB" id="9112061at2"/>
<accession>A0A1M6IS83</accession>
<dbReference type="Proteomes" id="UP000184052">
    <property type="component" value="Unassembled WGS sequence"/>
</dbReference>
<dbReference type="InterPro" id="IPR029058">
    <property type="entry name" value="AB_hydrolase_fold"/>
</dbReference>
<dbReference type="PANTHER" id="PTHR10992">
    <property type="entry name" value="METHYLESTERASE FAMILY MEMBER"/>
    <property type="match status" value="1"/>
</dbReference>
<dbReference type="InterPro" id="IPR045889">
    <property type="entry name" value="MES/HNL"/>
</dbReference>
<dbReference type="SUPFAM" id="SSF53474">
    <property type="entry name" value="alpha/beta-Hydrolases"/>
    <property type="match status" value="1"/>
</dbReference>
<dbReference type="Gene3D" id="3.40.50.1820">
    <property type="entry name" value="alpha/beta hydrolase"/>
    <property type="match status" value="1"/>
</dbReference>
<sequence>MKDMNIILVHGAYSDGNCWSRVTECLRDRGNNVVAVTLSGHTDDYGNAFDVTMKKYGEDIIKEAEKMDGPSVLIGHSLGGCAVTVAGEMRPELFEKVIYVCAVIPKRRYRMITSRFGLLSFALGRKLSKSWKLIIKGYATIDVLMDGENYEKMDDKKSAFRNTFVTNEPIRPMFSKIKWTDKRLGNIPKVYVETLRDRMLTPKLQRYYMKRMKFECVRSIDSGHSPFFSKWEDLCDIIEDECRKDRAL</sequence>
<dbReference type="PANTHER" id="PTHR10992:SF1086">
    <property type="entry name" value="AB HYDROLASE-1 DOMAIN-CONTAINING PROTEIN"/>
    <property type="match status" value="1"/>
</dbReference>
<dbReference type="GO" id="GO:0080032">
    <property type="term" value="F:methyl jasmonate esterase activity"/>
    <property type="evidence" value="ECO:0007669"/>
    <property type="project" value="TreeGrafter"/>
</dbReference>
<evidence type="ECO:0000313" key="2">
    <source>
        <dbReference type="EMBL" id="SHJ37312.1"/>
    </source>
</evidence>